<evidence type="ECO:0000313" key="2">
    <source>
        <dbReference type="Proteomes" id="UP000266313"/>
    </source>
</evidence>
<evidence type="ECO:0000313" key="1">
    <source>
        <dbReference type="EMBL" id="BBA35656.1"/>
    </source>
</evidence>
<accession>A0A250KVV7</accession>
<proteinExistence type="predicted"/>
<dbReference type="Proteomes" id="UP000266313">
    <property type="component" value="Chromosome"/>
</dbReference>
<protein>
    <submittedName>
        <fullName evidence="1">Cytoplasmic protein</fullName>
    </submittedName>
</protein>
<dbReference type="Pfam" id="PF13835">
    <property type="entry name" value="DUF4194"/>
    <property type="match status" value="1"/>
</dbReference>
<reference evidence="1 2" key="1">
    <citation type="submission" date="2016-12" db="EMBL/GenBank/DDBJ databases">
        <title>Genome sequencing of Methylocaldum marinum.</title>
        <authorList>
            <person name="Takeuchi M."/>
            <person name="Kamagata Y."/>
            <person name="Hiraoka S."/>
            <person name="Oshima K."/>
            <person name="Hattori M."/>
            <person name="Iwasaki W."/>
        </authorList>
    </citation>
    <scope>NUCLEOTIDE SEQUENCE [LARGE SCALE GENOMIC DNA]</scope>
    <source>
        <strain evidence="1 2">S8</strain>
    </source>
</reference>
<gene>
    <name evidence="1" type="ORF">sS8_3719</name>
</gene>
<name>A0A250KVV7_9GAMM</name>
<dbReference type="RefSeq" id="WP_119630959.1">
    <property type="nucleotide sequence ID" value="NZ_AP017928.1"/>
</dbReference>
<dbReference type="InterPro" id="IPR025449">
    <property type="entry name" value="JetB"/>
</dbReference>
<dbReference type="OrthoDB" id="5295172at2"/>
<dbReference type="KEGG" id="mmai:sS8_3719"/>
<dbReference type="AlphaFoldDB" id="A0A250KVV7"/>
<sequence>MAEQDIETPNNAAPELSALVVPLLKGVIYQESDPALWNALLNLQGRVRDYVTVLGLELMLDEAEGYAFLRSRADDEDEAKAKTPRLIARRPLSFPVSLLLALLRKKLAEFDASGGDTRLVISRGEAVELIRVFLPEGSNEARLIDQVDAYLNKIVELGFLRRLKPAAGQEAMFEVRRILKAFIDAQWLAEFDQRLDAYKAHLLENRQDNRDND</sequence>
<dbReference type="EMBL" id="AP017928">
    <property type="protein sequence ID" value="BBA35656.1"/>
    <property type="molecule type" value="Genomic_DNA"/>
</dbReference>
<organism evidence="1 2">
    <name type="scientific">Methylocaldum marinum</name>
    <dbReference type="NCBI Taxonomy" id="1432792"/>
    <lineage>
        <taxon>Bacteria</taxon>
        <taxon>Pseudomonadati</taxon>
        <taxon>Pseudomonadota</taxon>
        <taxon>Gammaproteobacteria</taxon>
        <taxon>Methylococcales</taxon>
        <taxon>Methylococcaceae</taxon>
        <taxon>Methylocaldum</taxon>
    </lineage>
</organism>
<keyword evidence="2" id="KW-1185">Reference proteome</keyword>